<dbReference type="GO" id="GO:0016787">
    <property type="term" value="F:hydrolase activity"/>
    <property type="evidence" value="ECO:0007669"/>
    <property type="project" value="UniProtKB-KW"/>
</dbReference>
<evidence type="ECO:0000313" key="2">
    <source>
        <dbReference type="EMBL" id="POP51374.1"/>
    </source>
</evidence>
<comment type="caution">
    <text evidence="2">The sequence shown here is derived from an EMBL/GenBank/DDBJ whole genome shotgun (WGS) entry which is preliminary data.</text>
</comment>
<dbReference type="AlphaFoldDB" id="A0A2S4HBL6"/>
<protein>
    <submittedName>
        <fullName evidence="2">Metal-dependent hydrolase</fullName>
    </submittedName>
</protein>
<dbReference type="EMBL" id="PQGG01000040">
    <property type="protein sequence ID" value="POP51374.1"/>
    <property type="molecule type" value="Genomic_DNA"/>
</dbReference>
<evidence type="ECO:0000313" key="5">
    <source>
        <dbReference type="Proteomes" id="UP000274695"/>
    </source>
</evidence>
<keyword evidence="1" id="KW-0472">Membrane</keyword>
<evidence type="ECO:0000313" key="4">
    <source>
        <dbReference type="Proteomes" id="UP000237222"/>
    </source>
</evidence>
<reference evidence="3 5" key="2">
    <citation type="submission" date="2018-10" db="EMBL/GenBank/DDBJ databases">
        <title>Draft genome sequence of Zhongshania sp. DSW25-10.</title>
        <authorList>
            <person name="Oh J."/>
        </authorList>
    </citation>
    <scope>NUCLEOTIDE SEQUENCE [LARGE SCALE GENOMIC DNA]</scope>
    <source>
        <strain evidence="3 5">DSW25-10</strain>
    </source>
</reference>
<keyword evidence="1" id="KW-0812">Transmembrane</keyword>
<dbReference type="PIRSF" id="PIRSF007580">
    <property type="entry name" value="UCP07580"/>
    <property type="match status" value="1"/>
</dbReference>
<sequence length="329" mass="38052">MNTQVKVKAESKLRNVLKLSGKKGSSSPHYMTPRRVEFDWSKTKLEWIPDQPFASHFINELNLILPAGEFWFCRLYNQALPLITDEKLRADVQAFMRQEAMHARAHGGAIEKYLNSHGIETERNTDFMDKLFTVILADKPYGRKVPKFLERRWLIFRLGIIAAIEHMTCVLGMYAMENKTWDEAGADEMLLDLLRWHGAEEVEHRCVAFDLYRHLGGGYLSRYYLASISFPLIFMIWADGAAHIMKQDPRFAKKKPSAFRPWLWREWAKVSKTGHLPHPAWLFMKELPFLSPLYHPLNEGSTEQALAYLNSSPAYRATQQPKAVNAKAV</sequence>
<dbReference type="Pfam" id="PF10118">
    <property type="entry name" value="Metal_hydrol"/>
    <property type="match status" value="1"/>
</dbReference>
<name>A0A2S4HBL6_9GAMM</name>
<dbReference type="RefSeq" id="WP_103685709.1">
    <property type="nucleotide sequence ID" value="NZ_PQGG01000040.1"/>
</dbReference>
<keyword evidence="1" id="KW-1133">Transmembrane helix</keyword>
<evidence type="ECO:0000313" key="3">
    <source>
        <dbReference type="EMBL" id="RNL58488.1"/>
    </source>
</evidence>
<organism evidence="2 4">
    <name type="scientific">Zhongshania marina</name>
    <dbReference type="NCBI Taxonomy" id="2304603"/>
    <lineage>
        <taxon>Bacteria</taxon>
        <taxon>Pseudomonadati</taxon>
        <taxon>Pseudomonadota</taxon>
        <taxon>Gammaproteobacteria</taxon>
        <taxon>Cellvibrionales</taxon>
        <taxon>Spongiibacteraceae</taxon>
        <taxon>Zhongshania</taxon>
    </lineage>
</organism>
<dbReference type="Proteomes" id="UP000274695">
    <property type="component" value="Unassembled WGS sequence"/>
</dbReference>
<keyword evidence="2" id="KW-0378">Hydrolase</keyword>
<dbReference type="OrthoDB" id="4760165at2"/>
<dbReference type="PANTHER" id="PTHR39456">
    <property type="entry name" value="METAL-DEPENDENT HYDROLASE"/>
    <property type="match status" value="1"/>
</dbReference>
<gene>
    <name evidence="2" type="ORF">C0068_17185</name>
    <name evidence="3" type="ORF">D0911_17960</name>
</gene>
<dbReference type="InterPro" id="IPR016516">
    <property type="entry name" value="UCP07580"/>
</dbReference>
<keyword evidence="5" id="KW-1185">Reference proteome</keyword>
<reference evidence="2" key="1">
    <citation type="submission" date="2018-01" db="EMBL/GenBank/DDBJ databases">
        <authorList>
            <person name="Yu X.-D."/>
        </authorList>
    </citation>
    <scope>NUCLEOTIDE SEQUENCE</scope>
    <source>
        <strain evidence="2">ZX-21</strain>
    </source>
</reference>
<proteinExistence type="predicted"/>
<feature type="transmembrane region" description="Helical" evidence="1">
    <location>
        <begin position="223"/>
        <end position="245"/>
    </location>
</feature>
<dbReference type="PANTHER" id="PTHR39456:SF1">
    <property type="entry name" value="METAL-DEPENDENT HYDROLASE"/>
    <property type="match status" value="1"/>
</dbReference>
<dbReference type="Proteomes" id="UP000237222">
    <property type="component" value="Unassembled WGS sequence"/>
</dbReference>
<feature type="transmembrane region" description="Helical" evidence="1">
    <location>
        <begin position="154"/>
        <end position="176"/>
    </location>
</feature>
<dbReference type="EMBL" id="RHGB01000029">
    <property type="protein sequence ID" value="RNL58488.1"/>
    <property type="molecule type" value="Genomic_DNA"/>
</dbReference>
<accession>A0A2S4HBL6</accession>
<evidence type="ECO:0000256" key="1">
    <source>
        <dbReference type="SAM" id="Phobius"/>
    </source>
</evidence>